<dbReference type="Gene3D" id="3.30.110.170">
    <property type="entry name" value="Protein of unknown function (DUF541), domain 1"/>
    <property type="match status" value="1"/>
</dbReference>
<dbReference type="GO" id="GO:0006974">
    <property type="term" value="P:DNA damage response"/>
    <property type="evidence" value="ECO:0007669"/>
    <property type="project" value="TreeGrafter"/>
</dbReference>
<dbReference type="Pfam" id="PF04402">
    <property type="entry name" value="SIMPL"/>
    <property type="match status" value="1"/>
</dbReference>
<accession>A0A2H0BD35</accession>
<gene>
    <name evidence="2" type="ORF">COX06_02720</name>
</gene>
<evidence type="ECO:0008006" key="4">
    <source>
        <dbReference type="Google" id="ProtNLM"/>
    </source>
</evidence>
<dbReference type="PANTHER" id="PTHR34387:SF1">
    <property type="entry name" value="PERIPLASMIC IMMUNOGENIC PROTEIN"/>
    <property type="match status" value="1"/>
</dbReference>
<comment type="caution">
    <text evidence="2">The sequence shown here is derived from an EMBL/GenBank/DDBJ whole genome shotgun (WGS) entry which is preliminary data.</text>
</comment>
<evidence type="ECO:0000256" key="1">
    <source>
        <dbReference type="SAM" id="Phobius"/>
    </source>
</evidence>
<evidence type="ECO:0000313" key="2">
    <source>
        <dbReference type="EMBL" id="PIP55541.1"/>
    </source>
</evidence>
<dbReference type="PANTHER" id="PTHR34387">
    <property type="entry name" value="SLR1258 PROTEIN"/>
    <property type="match status" value="1"/>
</dbReference>
<dbReference type="Proteomes" id="UP000229794">
    <property type="component" value="Unassembled WGS sequence"/>
</dbReference>
<reference evidence="2 3" key="1">
    <citation type="submission" date="2017-09" db="EMBL/GenBank/DDBJ databases">
        <title>Depth-based differentiation of microbial function through sediment-hosted aquifers and enrichment of novel symbionts in the deep terrestrial subsurface.</title>
        <authorList>
            <person name="Probst A.J."/>
            <person name="Ladd B."/>
            <person name="Jarett J.K."/>
            <person name="Geller-Mcgrath D.E."/>
            <person name="Sieber C.M."/>
            <person name="Emerson J.B."/>
            <person name="Anantharaman K."/>
            <person name="Thomas B.C."/>
            <person name="Malmstrom R."/>
            <person name="Stieglmeier M."/>
            <person name="Klingl A."/>
            <person name="Woyke T."/>
            <person name="Ryan C.M."/>
            <person name="Banfield J.F."/>
        </authorList>
    </citation>
    <scope>NUCLEOTIDE SEQUENCE [LARGE SCALE GENOMIC DNA]</scope>
    <source>
        <strain evidence="2">CG22_combo_CG10-13_8_21_14_all_42_17</strain>
    </source>
</reference>
<organism evidence="2 3">
    <name type="scientific">Candidatus Zambryskibacteria bacterium CG22_combo_CG10-13_8_21_14_all_42_17</name>
    <dbReference type="NCBI Taxonomy" id="1975118"/>
    <lineage>
        <taxon>Bacteria</taxon>
        <taxon>Candidatus Zambryskiibacteriota</taxon>
    </lineage>
</organism>
<name>A0A2H0BD35_9BACT</name>
<dbReference type="InterPro" id="IPR052022">
    <property type="entry name" value="26kDa_periplasmic_antigen"/>
</dbReference>
<dbReference type="AlphaFoldDB" id="A0A2H0BD35"/>
<keyword evidence="1" id="KW-0812">Transmembrane</keyword>
<keyword evidence="1" id="KW-0472">Membrane</keyword>
<evidence type="ECO:0000313" key="3">
    <source>
        <dbReference type="Proteomes" id="UP000229794"/>
    </source>
</evidence>
<keyword evidence="1" id="KW-1133">Transmembrane helix</keyword>
<dbReference type="InterPro" id="IPR007497">
    <property type="entry name" value="SIMPL/DUF541"/>
</dbReference>
<protein>
    <recommendedName>
        <fullName evidence="4">SIMPL domain-containing protein</fullName>
    </recommendedName>
</protein>
<proteinExistence type="predicted"/>
<sequence length="261" mass="28374">MNTETEEVKKVLKWVWIVFVVLAVFLSVQTIGAFKNLGNIEPASNTISVSGSGEAFSVPDIAAFSFSVSAEAQEVSEAQRQVTERMNIILAKLKSFGIEDRDIKTNNYSIWPKYVSERDICLEGFCPPIKQVQDGYTASHGITLKIRKTEDAGTLLALVGENGATNLSGISFTTDDPDKIMAEARADAIEDAREKAKILSKELGVRLVRVVSFHDNTGGSVPLYYAEAKGSDSISVSTPIPDIPAGENKVNVNVAIVYEIR</sequence>
<feature type="transmembrane region" description="Helical" evidence="1">
    <location>
        <begin position="14"/>
        <end position="34"/>
    </location>
</feature>
<dbReference type="Gene3D" id="3.30.70.2970">
    <property type="entry name" value="Protein of unknown function (DUF541), domain 2"/>
    <property type="match status" value="1"/>
</dbReference>
<dbReference type="EMBL" id="PCST01000036">
    <property type="protein sequence ID" value="PIP55541.1"/>
    <property type="molecule type" value="Genomic_DNA"/>
</dbReference>